<feature type="compositionally biased region" description="Basic residues" evidence="1">
    <location>
        <begin position="916"/>
        <end position="935"/>
    </location>
</feature>
<dbReference type="SUPFAM" id="SSF48371">
    <property type="entry name" value="ARM repeat"/>
    <property type="match status" value="1"/>
</dbReference>
<evidence type="ECO:0000256" key="1">
    <source>
        <dbReference type="SAM" id="MobiDB-lite"/>
    </source>
</evidence>
<proteinExistence type="predicted"/>
<evidence type="ECO:0000259" key="2">
    <source>
        <dbReference type="Pfam" id="PF01145"/>
    </source>
</evidence>
<gene>
    <name evidence="3" type="ORF">PCOR1329_LOCUS82174</name>
</gene>
<organism evidence="3 4">
    <name type="scientific">Prorocentrum cordatum</name>
    <dbReference type="NCBI Taxonomy" id="2364126"/>
    <lineage>
        <taxon>Eukaryota</taxon>
        <taxon>Sar</taxon>
        <taxon>Alveolata</taxon>
        <taxon>Dinophyceae</taxon>
        <taxon>Prorocentrales</taxon>
        <taxon>Prorocentraceae</taxon>
        <taxon>Prorocentrum</taxon>
    </lineage>
</organism>
<comment type="caution">
    <text evidence="3">The sequence shown here is derived from an EMBL/GenBank/DDBJ whole genome shotgun (WGS) entry which is preliminary data.</text>
</comment>
<feature type="compositionally biased region" description="Gly residues" evidence="1">
    <location>
        <begin position="981"/>
        <end position="999"/>
    </location>
</feature>
<feature type="domain" description="Band 7" evidence="2">
    <location>
        <begin position="480"/>
        <end position="594"/>
    </location>
</feature>
<accession>A0ABN9Y895</accession>
<dbReference type="InterPro" id="IPR004155">
    <property type="entry name" value="PBS_lyase_HEAT"/>
</dbReference>
<dbReference type="PANTHER" id="PTHR12697:SF5">
    <property type="entry name" value="DEOXYHYPUSINE HYDROXYLASE"/>
    <property type="match status" value="1"/>
</dbReference>
<dbReference type="Pfam" id="PF13646">
    <property type="entry name" value="HEAT_2"/>
    <property type="match status" value="1"/>
</dbReference>
<dbReference type="Pfam" id="PF01145">
    <property type="entry name" value="Band_7"/>
    <property type="match status" value="1"/>
</dbReference>
<dbReference type="EMBL" id="CAUYUJ010021793">
    <property type="protein sequence ID" value="CAK0907041.1"/>
    <property type="molecule type" value="Genomic_DNA"/>
</dbReference>
<protein>
    <recommendedName>
        <fullName evidence="2">Band 7 domain-containing protein</fullName>
    </recommendedName>
</protein>
<dbReference type="InterPro" id="IPR011989">
    <property type="entry name" value="ARM-like"/>
</dbReference>
<evidence type="ECO:0000313" key="3">
    <source>
        <dbReference type="EMBL" id="CAK0907041.1"/>
    </source>
</evidence>
<name>A0ABN9Y895_9DINO</name>
<dbReference type="SMART" id="SM00567">
    <property type="entry name" value="EZ_HEAT"/>
    <property type="match status" value="2"/>
</dbReference>
<feature type="region of interest" description="Disordered" evidence="1">
    <location>
        <begin position="903"/>
        <end position="999"/>
    </location>
</feature>
<reference evidence="3" key="1">
    <citation type="submission" date="2023-10" db="EMBL/GenBank/DDBJ databases">
        <authorList>
            <person name="Chen Y."/>
            <person name="Shah S."/>
            <person name="Dougan E. K."/>
            <person name="Thang M."/>
            <person name="Chan C."/>
        </authorList>
    </citation>
    <scope>NUCLEOTIDE SEQUENCE [LARGE SCALE GENOMIC DNA]</scope>
</reference>
<dbReference type="InterPro" id="IPR016024">
    <property type="entry name" value="ARM-type_fold"/>
</dbReference>
<dbReference type="InterPro" id="IPR001107">
    <property type="entry name" value="Band_7"/>
</dbReference>
<dbReference type="Proteomes" id="UP001189429">
    <property type="component" value="Unassembled WGS sequence"/>
</dbReference>
<keyword evidence="4" id="KW-1185">Reference proteome</keyword>
<evidence type="ECO:0000313" key="4">
    <source>
        <dbReference type="Proteomes" id="UP001189429"/>
    </source>
</evidence>
<dbReference type="Gene3D" id="1.25.10.10">
    <property type="entry name" value="Leucine-rich Repeat Variant"/>
    <property type="match status" value="1"/>
</dbReference>
<dbReference type="PANTHER" id="PTHR12697">
    <property type="entry name" value="PBS LYASE HEAT-LIKE PROTEIN"/>
    <property type="match status" value="1"/>
</dbReference>
<sequence length="999" mass="108857">MFCGCATLGWGKAPPTSRRRPWTAPRDVRGRAAAIRVNSRYGDVTRVGLHLPPRSKDPKEQLRLRIAIEQTSSFAMHVVASLRSRTVPVAAADVNGGIGRCRGQRAVADVDSSVVGPRGTGEEYFAGAPSKAAFGSEFGQRVSFEGVFRGSASHCCGGFLGGSEVGDLGESYLRWWLALDTIPIASEGFGVQNLVSPVCVLFRRRGRLSWDTSDSDVAKETVEASLHLRLPPKMEDMRSNFMELAIHSLAMPPEQLKGDLTELFPRQRLLVEKCTFLASAETVKVRDDPEATIQALAAKLRTWAPLDSRSDMGEPGLVSQLPHGPKRAQKNKGDRFVVRDLVRPHSVSTESVNGTAGCRDFVESRWSSWARAELYFYIFEAPPFLQPLNCTAPRAQQVRDQLLEVTGAADGGRRARRCRGAATGAGRQFLVCSATLRPGRSRKLGRLGAARGDCGPDVAVGSPTAILLGNCAATPCIYEGLGLHLSISFQYRLLPDELHKLYRLTNTQYEMLFTRIARDQMLEAASQYEGPQYWLQRHEIGNRMKGLVSQQLRDSYADLWGLQLLVIDLPDRYEQSITMTQVQQQLIKTRTNQQAAASIRADTEVMKADFDSKVQALPGRRRTTRWRRAWPRRQNPTDGAPLAGRWRTLSRSSRRWVLRITHHGLLEQEGAQDKAAAGERPGRALVARAARCLPGVSPPSRQTRWPAVATSWWTTPCATRWSRCGRRPCPGCCQMCPWPRERVEKFALRVAAEGLGDKDRKVRAAAAEALGALGREVAGPHLDGVVGLCADRSSQVRRAAARAAGRIGEPAVELIEQLVAVLRDYESEVRAAAAEGLGALGVGRFLVKGESEIDDREIDIGLKLAAAVQNDTSFSVRSAACTALASIDEGSRFSEVLLIPEERRRAGRPAGPGARGGRRRAGRARRRARAARGRPHAGAARQRGRGREAARGCGGVGAAGRGRRARGGQPGCVAARRPRRGGPGVCGAGSAGDGQGRRR</sequence>